<gene>
    <name evidence="1" type="ORF">TM448A03878_0002</name>
</gene>
<organism evidence="1">
    <name type="scientific">viral metagenome</name>
    <dbReference type="NCBI Taxonomy" id="1070528"/>
    <lineage>
        <taxon>unclassified sequences</taxon>
        <taxon>metagenomes</taxon>
        <taxon>organismal metagenomes</taxon>
    </lineage>
</organism>
<name>A0A6H2A205_9ZZZZ</name>
<evidence type="ECO:0000313" key="1">
    <source>
        <dbReference type="EMBL" id="QJA53742.1"/>
    </source>
</evidence>
<sequence length="458" mass="50466">MRTLTSTLIAQQKAMGDVLVKIVLTSGATTKTYDNNSTTNRILNLSHPEQEWSQTANALVDNRDGNLTALALEGYSAVISYGYATSAGDEYSATSPLTVIAQKADSMQGELVTSFSLAGLFNMWGEQEATEAYTPDRIKTDTVKTILDAIAGATLTCFNTYPAHTITYDSGYDDSIINAFTPRDAFSIAKGESRLSAFRKALEYTKCKARVENDSSVATIHIFQPTITGTTYDYEYNDAIAATNHNFFNKSVRTRLVLPNKVVVMNHPDHDDSYTGNATDADSYAALGNQYYTKTIYCRPASDAQCTLIATAILQGYQLAAEKGHGYAPMNVGQEVMDYVKITDSRAGDTRIGNIGFLERHYRPGEFVFEFRFGSLLLPGLAGTMPPRTIEGTTTPDYGLSIEALRDALFSLWDYVDSLQANQNALINYLLEREQRAEYTHLSVTERLQIPMGANKFT</sequence>
<dbReference type="AlphaFoldDB" id="A0A6H2A205"/>
<proteinExistence type="predicted"/>
<protein>
    <submittedName>
        <fullName evidence="1">Uncharacterized protein</fullName>
    </submittedName>
</protein>
<accession>A0A6H2A205</accession>
<dbReference type="EMBL" id="MT144447">
    <property type="protein sequence ID" value="QJA53742.1"/>
    <property type="molecule type" value="Genomic_DNA"/>
</dbReference>
<reference evidence="1" key="1">
    <citation type="submission" date="2020-03" db="EMBL/GenBank/DDBJ databases">
        <title>The deep terrestrial virosphere.</title>
        <authorList>
            <person name="Holmfeldt K."/>
            <person name="Nilsson E."/>
            <person name="Simone D."/>
            <person name="Lopez-Fernandez M."/>
            <person name="Wu X."/>
            <person name="de Brujin I."/>
            <person name="Lundin D."/>
            <person name="Andersson A."/>
            <person name="Bertilsson S."/>
            <person name="Dopson M."/>
        </authorList>
    </citation>
    <scope>NUCLEOTIDE SEQUENCE</scope>
    <source>
        <strain evidence="1">TM448A03878</strain>
    </source>
</reference>